<evidence type="ECO:0000313" key="2">
    <source>
        <dbReference type="Proteomes" id="UP000199622"/>
    </source>
</evidence>
<dbReference type="AlphaFoldDB" id="A0A1H4YS81"/>
<dbReference type="STRING" id="208445.SAMN04489727_6877"/>
<proteinExistence type="predicted"/>
<accession>A0A1H4YS81</accession>
<dbReference type="RefSeq" id="WP_244170447.1">
    <property type="nucleotide sequence ID" value="NZ_FNSO01000004.1"/>
</dbReference>
<protein>
    <submittedName>
        <fullName evidence="1">Uncharacterized protein</fullName>
    </submittedName>
</protein>
<keyword evidence="2" id="KW-1185">Reference proteome</keyword>
<dbReference type="Proteomes" id="UP000199622">
    <property type="component" value="Unassembled WGS sequence"/>
</dbReference>
<sequence length="64" mass="6741">MNAVLGRVLVENETEVARTYLDRVTELGLRRAARMIGLKSPSAGCRSWRSSPNSCGGSASASSG</sequence>
<name>A0A1H4YS81_9PSEU</name>
<evidence type="ECO:0000313" key="1">
    <source>
        <dbReference type="EMBL" id="SED20505.1"/>
    </source>
</evidence>
<gene>
    <name evidence="1" type="ORF">SAMN04489727_6877</name>
</gene>
<reference evidence="2" key="1">
    <citation type="submission" date="2016-10" db="EMBL/GenBank/DDBJ databases">
        <authorList>
            <person name="Varghese N."/>
            <person name="Submissions S."/>
        </authorList>
    </citation>
    <scope>NUCLEOTIDE SEQUENCE [LARGE SCALE GENOMIC DNA]</scope>
    <source>
        <strain evidence="2">DSM 44544</strain>
    </source>
</reference>
<dbReference type="EMBL" id="FNSO01000004">
    <property type="protein sequence ID" value="SED20505.1"/>
    <property type="molecule type" value="Genomic_DNA"/>
</dbReference>
<organism evidence="1 2">
    <name type="scientific">Amycolatopsis tolypomycina</name>
    <dbReference type="NCBI Taxonomy" id="208445"/>
    <lineage>
        <taxon>Bacteria</taxon>
        <taxon>Bacillati</taxon>
        <taxon>Actinomycetota</taxon>
        <taxon>Actinomycetes</taxon>
        <taxon>Pseudonocardiales</taxon>
        <taxon>Pseudonocardiaceae</taxon>
        <taxon>Amycolatopsis</taxon>
    </lineage>
</organism>